<proteinExistence type="predicted"/>
<evidence type="ECO:0000313" key="1">
    <source>
        <dbReference type="EMBL" id="MCS0639441.1"/>
    </source>
</evidence>
<dbReference type="RefSeq" id="WP_258790800.1">
    <property type="nucleotide sequence ID" value="NZ_JANUGQ010000036.1"/>
</dbReference>
<keyword evidence="2" id="KW-1185">Reference proteome</keyword>
<gene>
    <name evidence="1" type="ORF">NX801_28175</name>
</gene>
<organism evidence="1 2">
    <name type="scientific">Streptomyces pyxinae</name>
    <dbReference type="NCBI Taxonomy" id="2970734"/>
    <lineage>
        <taxon>Bacteria</taxon>
        <taxon>Bacillati</taxon>
        <taxon>Actinomycetota</taxon>
        <taxon>Actinomycetes</taxon>
        <taxon>Kitasatosporales</taxon>
        <taxon>Streptomycetaceae</taxon>
        <taxon>Streptomyces</taxon>
    </lineage>
</organism>
<evidence type="ECO:0000313" key="2">
    <source>
        <dbReference type="Proteomes" id="UP001431313"/>
    </source>
</evidence>
<comment type="caution">
    <text evidence="1">The sequence shown here is derived from an EMBL/GenBank/DDBJ whole genome shotgun (WGS) entry which is preliminary data.</text>
</comment>
<dbReference type="Proteomes" id="UP001431313">
    <property type="component" value="Unassembled WGS sequence"/>
</dbReference>
<dbReference type="Gene3D" id="3.40.50.1980">
    <property type="entry name" value="Nitrogenase molybdenum iron protein domain"/>
    <property type="match status" value="2"/>
</dbReference>
<dbReference type="EMBL" id="JANUGQ010000036">
    <property type="protein sequence ID" value="MCS0639441.1"/>
    <property type="molecule type" value="Genomic_DNA"/>
</dbReference>
<reference evidence="1" key="1">
    <citation type="submission" date="2022-08" db="EMBL/GenBank/DDBJ databases">
        <authorList>
            <person name="Somphong A."/>
            <person name="Phongsopitanun W."/>
        </authorList>
    </citation>
    <scope>NUCLEOTIDE SEQUENCE</scope>
    <source>
        <strain evidence="1">LP05-1</strain>
    </source>
</reference>
<protein>
    <submittedName>
        <fullName evidence="1">ABC transporter substrate-binding protein</fullName>
    </submittedName>
</protein>
<dbReference type="SUPFAM" id="SSF53807">
    <property type="entry name" value="Helical backbone' metal receptor"/>
    <property type="match status" value="1"/>
</dbReference>
<sequence length="274" mass="28022">MWEFTDDTGQAVRTDRVPVRVVAYARAGAALDDLGIRPVAVYGSGHDDGRLDPAKSGALAAAGVPYLGPGKDLTEEALLAASPDLVVDLTYDEKSPYALERPRRVPLVALSVGGAPLPAILARFGELAAGLRDGTAPEPGGAAELAAAEALLGAGAGAGGARVLALSGAGSGQVHLARPEAWPELRHLAGLGVRLLDPGPGPGTGWLTTDWDHAAGLRPDLVLADNRANAQPVPEGRFAGVPVEPWNPETPPSPAAYAHFFRALAGRLSTLSDG</sequence>
<accession>A0ABT2CQA3</accession>
<name>A0ABT2CQA3_9ACTN</name>